<dbReference type="PANTHER" id="PTHR46797:SF2">
    <property type="entry name" value="TRANSCRIPTIONAL REGULATOR"/>
    <property type="match status" value="1"/>
</dbReference>
<dbReference type="SUPFAM" id="SSF47413">
    <property type="entry name" value="lambda repressor-like DNA-binding domains"/>
    <property type="match status" value="1"/>
</dbReference>
<evidence type="ECO:0000259" key="2">
    <source>
        <dbReference type="PROSITE" id="PS50943"/>
    </source>
</evidence>
<dbReference type="InterPro" id="IPR001387">
    <property type="entry name" value="Cro/C1-type_HTH"/>
</dbReference>
<dbReference type="InterPro" id="IPR010982">
    <property type="entry name" value="Lambda_DNA-bd_dom_sf"/>
</dbReference>
<evidence type="ECO:0000313" key="3">
    <source>
        <dbReference type="EMBL" id="MCQ1529512.1"/>
    </source>
</evidence>
<sequence length="100" mass="11151">MDIGSRIRDLRKSHDITIVALARKVGLTREYLSNLEHNVNTPSLSTLQKICDALEVSMAGFFNADDAALPPEYQELLHNAKSLSPKQLASLNEFLKSLKQ</sequence>
<protein>
    <submittedName>
        <fullName evidence="3">Helix-turn-helix domain-containing protein</fullName>
    </submittedName>
</protein>
<dbReference type="EMBL" id="JAJEKE010000005">
    <property type="protein sequence ID" value="MCQ1529512.1"/>
    <property type="molecule type" value="Genomic_DNA"/>
</dbReference>
<organism evidence="3 4">
    <name type="scientific">Lutispora saccharofermentans</name>
    <dbReference type="NCBI Taxonomy" id="3024236"/>
    <lineage>
        <taxon>Bacteria</taxon>
        <taxon>Bacillati</taxon>
        <taxon>Bacillota</taxon>
        <taxon>Clostridia</taxon>
        <taxon>Lutisporales</taxon>
        <taxon>Lutisporaceae</taxon>
        <taxon>Lutispora</taxon>
    </lineage>
</organism>
<dbReference type="Pfam" id="PF01381">
    <property type="entry name" value="HTH_3"/>
    <property type="match status" value="1"/>
</dbReference>
<dbReference type="RefSeq" id="WP_255227028.1">
    <property type="nucleotide sequence ID" value="NZ_JAJEKE010000005.1"/>
</dbReference>
<gene>
    <name evidence="3" type="ORF">LJD61_08090</name>
</gene>
<evidence type="ECO:0000256" key="1">
    <source>
        <dbReference type="ARBA" id="ARBA00023125"/>
    </source>
</evidence>
<proteinExistence type="predicted"/>
<dbReference type="PROSITE" id="PS50943">
    <property type="entry name" value="HTH_CROC1"/>
    <property type="match status" value="1"/>
</dbReference>
<comment type="caution">
    <text evidence="3">The sequence shown here is derived from an EMBL/GenBank/DDBJ whole genome shotgun (WGS) entry which is preliminary data.</text>
</comment>
<name>A0ABT1NE23_9FIRM</name>
<dbReference type="PANTHER" id="PTHR46797">
    <property type="entry name" value="HTH-TYPE TRANSCRIPTIONAL REGULATOR"/>
    <property type="match status" value="1"/>
</dbReference>
<dbReference type="Gene3D" id="1.10.260.40">
    <property type="entry name" value="lambda repressor-like DNA-binding domains"/>
    <property type="match status" value="1"/>
</dbReference>
<dbReference type="Proteomes" id="UP001651880">
    <property type="component" value="Unassembled WGS sequence"/>
</dbReference>
<dbReference type="InterPro" id="IPR050807">
    <property type="entry name" value="TransReg_Diox_bact_type"/>
</dbReference>
<dbReference type="CDD" id="cd00093">
    <property type="entry name" value="HTH_XRE"/>
    <property type="match status" value="1"/>
</dbReference>
<reference evidence="3 4" key="1">
    <citation type="submission" date="2021-10" db="EMBL/GenBank/DDBJ databases">
        <title>Lutispora strain m25 sp. nov., a thermophilic, non-spore-forming bacterium isolated from a lab-scale methanogenic bioreactor digesting anaerobic sludge.</title>
        <authorList>
            <person name="El Houari A."/>
            <person name="Mcdonald J."/>
        </authorList>
    </citation>
    <scope>NUCLEOTIDE SEQUENCE [LARGE SCALE GENOMIC DNA]</scope>
    <source>
        <strain evidence="4">m25</strain>
    </source>
</reference>
<evidence type="ECO:0000313" key="4">
    <source>
        <dbReference type="Proteomes" id="UP001651880"/>
    </source>
</evidence>
<dbReference type="SMART" id="SM00530">
    <property type="entry name" value="HTH_XRE"/>
    <property type="match status" value="1"/>
</dbReference>
<keyword evidence="1" id="KW-0238">DNA-binding</keyword>
<accession>A0ABT1NE23</accession>
<feature type="domain" description="HTH cro/C1-type" evidence="2">
    <location>
        <begin position="7"/>
        <end position="61"/>
    </location>
</feature>
<keyword evidence="4" id="KW-1185">Reference proteome</keyword>